<evidence type="ECO:0000256" key="2">
    <source>
        <dbReference type="ARBA" id="ARBA00022989"/>
    </source>
</evidence>
<protein>
    <submittedName>
        <fullName evidence="6">MFS transporter</fullName>
    </submittedName>
</protein>
<dbReference type="PANTHER" id="PTHR42910">
    <property type="entry name" value="TRANSPORTER SCO4007-RELATED"/>
    <property type="match status" value="1"/>
</dbReference>
<dbReference type="RefSeq" id="WP_345050710.1">
    <property type="nucleotide sequence ID" value="NZ_BAABDK010000008.1"/>
</dbReference>
<feature type="transmembrane region" description="Helical" evidence="4">
    <location>
        <begin position="379"/>
        <end position="397"/>
    </location>
</feature>
<evidence type="ECO:0000256" key="1">
    <source>
        <dbReference type="ARBA" id="ARBA00022692"/>
    </source>
</evidence>
<dbReference type="EMBL" id="BAABDK010000008">
    <property type="protein sequence ID" value="GAA4026855.1"/>
    <property type="molecule type" value="Genomic_DNA"/>
</dbReference>
<feature type="transmembrane region" description="Helical" evidence="4">
    <location>
        <begin position="353"/>
        <end position="373"/>
    </location>
</feature>
<feature type="transmembrane region" description="Helical" evidence="4">
    <location>
        <begin position="231"/>
        <end position="251"/>
    </location>
</feature>
<dbReference type="PANTHER" id="PTHR42910:SF1">
    <property type="entry name" value="MAJOR FACILITATOR SUPERFAMILY (MFS) PROFILE DOMAIN-CONTAINING PROTEIN"/>
    <property type="match status" value="1"/>
</dbReference>
<proteinExistence type="predicted"/>
<keyword evidence="7" id="KW-1185">Reference proteome</keyword>
<keyword evidence="1 4" id="KW-0812">Transmembrane</keyword>
<reference evidence="7" key="1">
    <citation type="journal article" date="2019" name="Int. J. Syst. Evol. Microbiol.">
        <title>The Global Catalogue of Microorganisms (GCM) 10K type strain sequencing project: providing services to taxonomists for standard genome sequencing and annotation.</title>
        <authorList>
            <consortium name="The Broad Institute Genomics Platform"/>
            <consortium name="The Broad Institute Genome Sequencing Center for Infectious Disease"/>
            <person name="Wu L."/>
            <person name="Ma J."/>
        </authorList>
    </citation>
    <scope>NUCLEOTIDE SEQUENCE [LARGE SCALE GENOMIC DNA]</scope>
    <source>
        <strain evidence="7">JCM 17225</strain>
    </source>
</reference>
<feature type="transmembrane region" description="Helical" evidence="4">
    <location>
        <begin position="149"/>
        <end position="167"/>
    </location>
</feature>
<evidence type="ECO:0000313" key="6">
    <source>
        <dbReference type="EMBL" id="GAA4026855.1"/>
    </source>
</evidence>
<dbReference type="PROSITE" id="PS50850">
    <property type="entry name" value="MFS"/>
    <property type="match status" value="1"/>
</dbReference>
<feature type="transmembrane region" description="Helical" evidence="4">
    <location>
        <begin position="263"/>
        <end position="280"/>
    </location>
</feature>
<evidence type="ECO:0000256" key="3">
    <source>
        <dbReference type="ARBA" id="ARBA00023136"/>
    </source>
</evidence>
<dbReference type="CDD" id="cd17324">
    <property type="entry name" value="MFS_NepI_like"/>
    <property type="match status" value="1"/>
</dbReference>
<gene>
    <name evidence="6" type="ORF">GCM10022409_08530</name>
</gene>
<feature type="transmembrane region" description="Helical" evidence="4">
    <location>
        <begin position="116"/>
        <end position="137"/>
    </location>
</feature>
<keyword evidence="3 4" id="KW-0472">Membrane</keyword>
<dbReference type="InterPro" id="IPR020846">
    <property type="entry name" value="MFS_dom"/>
</dbReference>
<feature type="transmembrane region" description="Helical" evidence="4">
    <location>
        <begin position="63"/>
        <end position="80"/>
    </location>
</feature>
<feature type="transmembrane region" description="Helical" evidence="4">
    <location>
        <begin position="92"/>
        <end position="110"/>
    </location>
</feature>
<dbReference type="Proteomes" id="UP001501469">
    <property type="component" value="Unassembled WGS sequence"/>
</dbReference>
<feature type="domain" description="Major facilitator superfamily (MFS) profile" evidence="5">
    <location>
        <begin position="23"/>
        <end position="403"/>
    </location>
</feature>
<dbReference type="InterPro" id="IPR011701">
    <property type="entry name" value="MFS"/>
</dbReference>
<feature type="transmembrane region" description="Helical" evidence="4">
    <location>
        <begin position="179"/>
        <end position="197"/>
    </location>
</feature>
<dbReference type="Gene3D" id="1.20.1250.20">
    <property type="entry name" value="MFS general substrate transporter like domains"/>
    <property type="match status" value="1"/>
</dbReference>
<dbReference type="SUPFAM" id="SSF103473">
    <property type="entry name" value="MFS general substrate transporter"/>
    <property type="match status" value="1"/>
</dbReference>
<evidence type="ECO:0000259" key="5">
    <source>
        <dbReference type="PROSITE" id="PS50850"/>
    </source>
</evidence>
<feature type="transmembrane region" description="Helical" evidence="4">
    <location>
        <begin position="26"/>
        <end position="43"/>
    </location>
</feature>
<accession>A0ABP7TJ00</accession>
<name>A0ABP7TJ00_9BACT</name>
<organism evidence="6 7">
    <name type="scientific">Hymenobacter glaciei</name>
    <dbReference type="NCBI Taxonomy" id="877209"/>
    <lineage>
        <taxon>Bacteria</taxon>
        <taxon>Pseudomonadati</taxon>
        <taxon>Bacteroidota</taxon>
        <taxon>Cytophagia</taxon>
        <taxon>Cytophagales</taxon>
        <taxon>Hymenobacteraceae</taxon>
        <taxon>Hymenobacter</taxon>
    </lineage>
</organism>
<dbReference type="InterPro" id="IPR036259">
    <property type="entry name" value="MFS_trans_sf"/>
</dbReference>
<dbReference type="Pfam" id="PF07690">
    <property type="entry name" value="MFS_1"/>
    <property type="match status" value="1"/>
</dbReference>
<evidence type="ECO:0000313" key="7">
    <source>
        <dbReference type="Proteomes" id="UP001501469"/>
    </source>
</evidence>
<keyword evidence="2 4" id="KW-1133">Transmembrane helix</keyword>
<comment type="caution">
    <text evidence="6">The sequence shown here is derived from an EMBL/GenBank/DDBJ whole genome shotgun (WGS) entry which is preliminary data.</text>
</comment>
<evidence type="ECO:0000256" key="4">
    <source>
        <dbReference type="SAM" id="Phobius"/>
    </source>
</evidence>
<sequence length="403" mass="42378">MSELLSAPAVSAGAPPLPTHRLTNSLVWLMALTCGLVVANIYYNQPLLAAIGRHFHITDSRASLVATATQVGYTLSMLFVVPLGDMLERKRLMLLLMLGAAACLALAAWAPTFAVLAGASVLIGLCSAVPQLLLPMAAHLAPEADRGRIVGRIMSGLLIGILASRTLSGYVGAHLGWRAMFEIAAVVMVALLALLAWQLPRDQPQFTGSYRSLMKSLLTFTSTLPALRRSALVGGLLFAAFSVFWTTLTFFLESPTYRYGSDVAGFFGLIGAVGALAAPLAGKTADKRGPDFAIGVGTLLALGAYVVLGLGGFYLAGLVVGVILLDVGVQAAHISNQTRIFSLVPEARSRLNTVYMTGYFTGGSLGSVAGGFVWMHFGWLGVCVLGAAFTGAAYLVSRFYGRS</sequence>